<organism evidence="10 11">
    <name type="scientific">Allochromatium palmeri</name>
    <dbReference type="NCBI Taxonomy" id="231048"/>
    <lineage>
        <taxon>Bacteria</taxon>
        <taxon>Pseudomonadati</taxon>
        <taxon>Pseudomonadota</taxon>
        <taxon>Gammaproteobacteria</taxon>
        <taxon>Chromatiales</taxon>
        <taxon>Chromatiaceae</taxon>
        <taxon>Allochromatium</taxon>
    </lineage>
</organism>
<dbReference type="InterPro" id="IPR029787">
    <property type="entry name" value="Nucleotide_cyclase"/>
</dbReference>
<dbReference type="InterPro" id="IPR011006">
    <property type="entry name" value="CheY-like_superfamily"/>
</dbReference>
<feature type="domain" description="GGDEF" evidence="8">
    <location>
        <begin position="426"/>
        <end position="558"/>
    </location>
</feature>
<feature type="domain" description="HPt" evidence="9">
    <location>
        <begin position="9"/>
        <end position="113"/>
    </location>
</feature>
<dbReference type="EMBL" id="WNKT01000003">
    <property type="protein sequence ID" value="MTW19943.1"/>
    <property type="molecule type" value="Genomic_DNA"/>
</dbReference>
<dbReference type="CDD" id="cd00156">
    <property type="entry name" value="REC"/>
    <property type="match status" value="2"/>
</dbReference>
<keyword evidence="11" id="KW-1185">Reference proteome</keyword>
<comment type="cofactor">
    <cofactor evidence="1">
        <name>Mg(2+)</name>
        <dbReference type="ChEBI" id="CHEBI:18420"/>
    </cofactor>
</comment>
<dbReference type="Pfam" id="PF01627">
    <property type="entry name" value="Hpt"/>
    <property type="match status" value="1"/>
</dbReference>
<dbReference type="SUPFAM" id="SSF47226">
    <property type="entry name" value="Histidine-containing phosphotransfer domain, HPT domain"/>
    <property type="match status" value="1"/>
</dbReference>
<keyword evidence="6" id="KW-0597">Phosphoprotein</keyword>
<dbReference type="GO" id="GO:0004672">
    <property type="term" value="F:protein kinase activity"/>
    <property type="evidence" value="ECO:0007669"/>
    <property type="project" value="UniProtKB-ARBA"/>
</dbReference>
<dbReference type="GO" id="GO:0052621">
    <property type="term" value="F:diguanylate cyclase activity"/>
    <property type="evidence" value="ECO:0007669"/>
    <property type="project" value="UniProtKB-EC"/>
</dbReference>
<dbReference type="SMART" id="SM00448">
    <property type="entry name" value="REC"/>
    <property type="match status" value="2"/>
</dbReference>
<dbReference type="EC" id="2.7.7.65" evidence="2"/>
<dbReference type="FunFam" id="3.30.70.270:FF:000001">
    <property type="entry name" value="Diguanylate cyclase domain protein"/>
    <property type="match status" value="1"/>
</dbReference>
<proteinExistence type="predicted"/>
<dbReference type="Pfam" id="PF00072">
    <property type="entry name" value="Response_reg"/>
    <property type="match status" value="2"/>
</dbReference>
<dbReference type="GO" id="GO:0000160">
    <property type="term" value="P:phosphorelay signal transduction system"/>
    <property type="evidence" value="ECO:0007669"/>
    <property type="project" value="UniProtKB-KW"/>
</dbReference>
<comment type="catalytic activity">
    <reaction evidence="4">
        <text>2 GTP = 3',3'-c-di-GMP + 2 diphosphate</text>
        <dbReference type="Rhea" id="RHEA:24898"/>
        <dbReference type="ChEBI" id="CHEBI:33019"/>
        <dbReference type="ChEBI" id="CHEBI:37565"/>
        <dbReference type="ChEBI" id="CHEBI:58805"/>
        <dbReference type="EC" id="2.7.7.65"/>
    </reaction>
</comment>
<evidence type="ECO:0000259" key="8">
    <source>
        <dbReference type="PROSITE" id="PS50887"/>
    </source>
</evidence>
<evidence type="ECO:0000256" key="6">
    <source>
        <dbReference type="PROSITE-ProRule" id="PRU00169"/>
    </source>
</evidence>
<dbReference type="SUPFAM" id="SSF55073">
    <property type="entry name" value="Nucleotide cyclase"/>
    <property type="match status" value="1"/>
</dbReference>
<evidence type="ECO:0000313" key="10">
    <source>
        <dbReference type="EMBL" id="MTW19943.1"/>
    </source>
</evidence>
<dbReference type="PANTHER" id="PTHR45138">
    <property type="entry name" value="REGULATORY COMPONENTS OF SENSORY TRANSDUCTION SYSTEM"/>
    <property type="match status" value="1"/>
</dbReference>
<accession>A0A6N8E6U6</accession>
<feature type="modified residue" description="4-aspartylphosphate" evidence="6">
    <location>
        <position position="319"/>
    </location>
</feature>
<dbReference type="InterPro" id="IPR036641">
    <property type="entry name" value="HPT_dom_sf"/>
</dbReference>
<evidence type="ECO:0000256" key="4">
    <source>
        <dbReference type="ARBA" id="ARBA00034247"/>
    </source>
</evidence>
<feature type="modified residue" description="4-aspartylphosphate" evidence="6">
    <location>
        <position position="193"/>
    </location>
</feature>
<dbReference type="Gene3D" id="3.30.70.270">
    <property type="match status" value="1"/>
</dbReference>
<evidence type="ECO:0000259" key="9">
    <source>
        <dbReference type="PROSITE" id="PS50894"/>
    </source>
</evidence>
<protein>
    <recommendedName>
        <fullName evidence="2">diguanylate cyclase</fullName>
        <ecNumber evidence="2">2.7.7.65</ecNumber>
    </recommendedName>
</protein>
<evidence type="ECO:0000259" key="7">
    <source>
        <dbReference type="PROSITE" id="PS50110"/>
    </source>
</evidence>
<dbReference type="GO" id="GO:0043709">
    <property type="term" value="P:cell adhesion involved in single-species biofilm formation"/>
    <property type="evidence" value="ECO:0007669"/>
    <property type="project" value="TreeGrafter"/>
</dbReference>
<evidence type="ECO:0000256" key="2">
    <source>
        <dbReference type="ARBA" id="ARBA00012528"/>
    </source>
</evidence>
<dbReference type="Proteomes" id="UP000434044">
    <property type="component" value="Unassembled WGS sequence"/>
</dbReference>
<dbReference type="SMART" id="SM00073">
    <property type="entry name" value="HPT"/>
    <property type="match status" value="1"/>
</dbReference>
<evidence type="ECO:0000256" key="5">
    <source>
        <dbReference type="PROSITE-ProRule" id="PRU00110"/>
    </source>
</evidence>
<reference evidence="10 11" key="1">
    <citation type="submission" date="2019-11" db="EMBL/GenBank/DDBJ databases">
        <title>Whole-genome sequence of the anaerobic purple sulfur bacterium Allochromatium palmeri DSM 15591.</title>
        <authorList>
            <person name="Kyndt J.A."/>
            <person name="Meyer T.E."/>
        </authorList>
    </citation>
    <scope>NUCLEOTIDE SEQUENCE [LARGE SCALE GENOMIC DNA]</scope>
    <source>
        <strain evidence="10 11">DSM 15591</strain>
    </source>
</reference>
<evidence type="ECO:0000313" key="11">
    <source>
        <dbReference type="Proteomes" id="UP000434044"/>
    </source>
</evidence>
<evidence type="ECO:0000256" key="3">
    <source>
        <dbReference type="ARBA" id="ARBA00023012"/>
    </source>
</evidence>
<dbReference type="Pfam" id="PF00990">
    <property type="entry name" value="GGDEF"/>
    <property type="match status" value="1"/>
</dbReference>
<dbReference type="InterPro" id="IPR043128">
    <property type="entry name" value="Rev_trsase/Diguanyl_cyclase"/>
</dbReference>
<dbReference type="InterPro" id="IPR000160">
    <property type="entry name" value="GGDEF_dom"/>
</dbReference>
<dbReference type="SMART" id="SM00267">
    <property type="entry name" value="GGDEF"/>
    <property type="match status" value="1"/>
</dbReference>
<dbReference type="PROSITE" id="PS50894">
    <property type="entry name" value="HPT"/>
    <property type="match status" value="1"/>
</dbReference>
<name>A0A6N8E6U6_9GAMM</name>
<keyword evidence="3" id="KW-0902">Two-component regulatory system</keyword>
<dbReference type="AlphaFoldDB" id="A0A6N8E6U6"/>
<dbReference type="NCBIfam" id="TIGR00254">
    <property type="entry name" value="GGDEF"/>
    <property type="match status" value="1"/>
</dbReference>
<dbReference type="Gene3D" id="3.40.50.2300">
    <property type="match status" value="2"/>
</dbReference>
<dbReference type="CDD" id="cd00088">
    <property type="entry name" value="HPT"/>
    <property type="match status" value="1"/>
</dbReference>
<dbReference type="RefSeq" id="WP_155448524.1">
    <property type="nucleotide sequence ID" value="NZ_WNKT01000003.1"/>
</dbReference>
<feature type="domain" description="Response regulatory" evidence="7">
    <location>
        <begin position="144"/>
        <end position="261"/>
    </location>
</feature>
<dbReference type="Gene3D" id="1.20.120.160">
    <property type="entry name" value="HPT domain"/>
    <property type="match status" value="1"/>
</dbReference>
<feature type="domain" description="Response regulatory" evidence="7">
    <location>
        <begin position="270"/>
        <end position="386"/>
    </location>
</feature>
<dbReference type="PROSITE" id="PS50887">
    <property type="entry name" value="GGDEF"/>
    <property type="match status" value="1"/>
</dbReference>
<gene>
    <name evidence="10" type="ORF">GJ668_02410</name>
</gene>
<dbReference type="GO" id="GO:1902201">
    <property type="term" value="P:negative regulation of bacterial-type flagellum-dependent cell motility"/>
    <property type="evidence" value="ECO:0007669"/>
    <property type="project" value="TreeGrafter"/>
</dbReference>
<evidence type="ECO:0000256" key="1">
    <source>
        <dbReference type="ARBA" id="ARBA00001946"/>
    </source>
</evidence>
<dbReference type="PANTHER" id="PTHR45138:SF9">
    <property type="entry name" value="DIGUANYLATE CYCLASE DGCM-RELATED"/>
    <property type="match status" value="1"/>
</dbReference>
<dbReference type="InterPro" id="IPR050469">
    <property type="entry name" value="Diguanylate_Cyclase"/>
</dbReference>
<dbReference type="CDD" id="cd01949">
    <property type="entry name" value="GGDEF"/>
    <property type="match status" value="1"/>
</dbReference>
<feature type="modified residue" description="Phosphohistidine" evidence="5">
    <location>
        <position position="56"/>
    </location>
</feature>
<dbReference type="OrthoDB" id="9812260at2"/>
<sequence>MPAGPQNSFQERKQRLRASFIEQLPDRLRQARTLLAALTTSERQDEPLTQLHLIFHTLKGSGASFGFNAINASAKEAEQTLREVLDGDRHLSSHLLADLRRHVQTLEELELSVDQAMAQDGHPCFNLQSQRADSSEATDANRRLIYLCDDDALLAQDLASQLSCFGYEVRPYVALEALCEAVQARPPAAIVMDIMFPEGRDAGPTTIAELNTHLDPPIPCLFMSMRDDFQARLRAVKAGGHAYCRKPVKAVEMAELLDQLTSRGATEPYHILIVDDDPDVAQFYAMVLESAGMTTRVASEPARVPAILEDFDADLVLMDLYMPKCSGPELARVLRQIPGYLGLPIIYVSSETNAQRQFKALEVGADGFLTKPIEPERLVTEVQLRAERMRTLRSLMIRDSLTGLFNHNTILQLLKVAMASCQRTQRQLCLAMIDVDHFKAVNDTHGHPTGDQVLMALGRTLRLRLRESDIVGRYGGEEFAVIMTGLEVDQAKIIMDALRESFASVNFLADGREFHCTFSGGLAAFPEYSDPSALIEAADAALYRAKHAGRNCILIAHPNTAQ</sequence>
<dbReference type="SUPFAM" id="SSF52172">
    <property type="entry name" value="CheY-like"/>
    <property type="match status" value="2"/>
</dbReference>
<dbReference type="InterPro" id="IPR001789">
    <property type="entry name" value="Sig_transdc_resp-reg_receiver"/>
</dbReference>
<dbReference type="InterPro" id="IPR008207">
    <property type="entry name" value="Sig_transdc_His_kin_Hpt_dom"/>
</dbReference>
<comment type="caution">
    <text evidence="10">The sequence shown here is derived from an EMBL/GenBank/DDBJ whole genome shotgun (WGS) entry which is preliminary data.</text>
</comment>
<dbReference type="GO" id="GO:0005886">
    <property type="term" value="C:plasma membrane"/>
    <property type="evidence" value="ECO:0007669"/>
    <property type="project" value="TreeGrafter"/>
</dbReference>
<dbReference type="PROSITE" id="PS50110">
    <property type="entry name" value="RESPONSE_REGULATORY"/>
    <property type="match status" value="2"/>
</dbReference>